<evidence type="ECO:0008006" key="3">
    <source>
        <dbReference type="Google" id="ProtNLM"/>
    </source>
</evidence>
<dbReference type="InterPro" id="IPR031895">
    <property type="entry name" value="RHH_CopG"/>
</dbReference>
<accession>A0A1W6BVI8</accession>
<dbReference type="eggNOG" id="ENOG5030YVG">
    <property type="taxonomic scope" value="Bacteria"/>
</dbReference>
<dbReference type="Pfam" id="PF16777">
    <property type="entry name" value="RHH_7"/>
    <property type="match status" value="1"/>
</dbReference>
<dbReference type="AlphaFoldDB" id="A0A1W6BVI8"/>
<dbReference type="RefSeq" id="WP_027305617.1">
    <property type="nucleotide sequence ID" value="NZ_CP020867.1"/>
</dbReference>
<evidence type="ECO:0000313" key="2">
    <source>
        <dbReference type="Proteomes" id="UP000192902"/>
    </source>
</evidence>
<dbReference type="Proteomes" id="UP000192902">
    <property type="component" value="Chromosome"/>
</dbReference>
<sequence length="87" mass="10278">MQTKKLSIEEALKSEVINQKTFEKAERSKPGRKRKSEDEKVKYNIALYFNKQDFEFLGKMAEKEDETIQRFCKKIIARFLKSAKTLA</sequence>
<dbReference type="EMBL" id="CP020867">
    <property type="protein sequence ID" value="ARJ56075.1"/>
    <property type="molecule type" value="Genomic_DNA"/>
</dbReference>
<dbReference type="KEGG" id="ccun:CCUN_0425"/>
<name>A0A1W6BVI8_9BACT</name>
<dbReference type="STRING" id="1121267.CCUN_0425"/>
<protein>
    <recommendedName>
        <fullName evidence="3">CopG family transcriptional regulator</fullName>
    </recommendedName>
</protein>
<evidence type="ECO:0000313" key="1">
    <source>
        <dbReference type="EMBL" id="ARJ56075.1"/>
    </source>
</evidence>
<proteinExistence type="predicted"/>
<reference evidence="1 2" key="1">
    <citation type="submission" date="2017-04" db="EMBL/GenBank/DDBJ databases">
        <title>Complete genome sequence of the Campylobacter cuniculorum type strain LMG24588.</title>
        <authorList>
            <person name="Miller W.G."/>
            <person name="Yee E."/>
            <person name="Revez J."/>
            <person name="Bono J.L."/>
            <person name="Rossi M."/>
        </authorList>
    </citation>
    <scope>NUCLEOTIDE SEQUENCE [LARGE SCALE GENOMIC DNA]</scope>
    <source>
        <strain evidence="1 2">LMG 24588</strain>
    </source>
</reference>
<organism evidence="1 2">
    <name type="scientific">Campylobacter cuniculorum DSM 23162 = LMG 24588</name>
    <dbReference type="NCBI Taxonomy" id="1121267"/>
    <lineage>
        <taxon>Bacteria</taxon>
        <taxon>Pseudomonadati</taxon>
        <taxon>Campylobacterota</taxon>
        <taxon>Epsilonproteobacteria</taxon>
        <taxon>Campylobacterales</taxon>
        <taxon>Campylobacteraceae</taxon>
        <taxon>Campylobacter</taxon>
    </lineage>
</organism>
<gene>
    <name evidence="1" type="ORF">CCUN_0425</name>
</gene>